<gene>
    <name evidence="3" type="ORF">HU200_065006</name>
</gene>
<reference evidence="3" key="1">
    <citation type="submission" date="2020-07" db="EMBL/GenBank/DDBJ databases">
        <title>Genome sequence and genetic diversity analysis of an under-domesticated orphan crop, white fonio (Digitaria exilis).</title>
        <authorList>
            <person name="Bennetzen J.L."/>
            <person name="Chen S."/>
            <person name="Ma X."/>
            <person name="Wang X."/>
            <person name="Yssel A.E.J."/>
            <person name="Chaluvadi S.R."/>
            <person name="Johnson M."/>
            <person name="Gangashetty P."/>
            <person name="Hamidou F."/>
            <person name="Sanogo M.D."/>
            <person name="Zwaenepoel A."/>
            <person name="Wallace J."/>
            <person name="Van De Peer Y."/>
            <person name="Van Deynze A."/>
        </authorList>
    </citation>
    <scope>NUCLEOTIDE SEQUENCE</scope>
    <source>
        <tissue evidence="3">Leaves</tissue>
    </source>
</reference>
<keyword evidence="2" id="KW-1133">Transmembrane helix</keyword>
<protein>
    <submittedName>
        <fullName evidence="3">Uncharacterized protein</fullName>
    </submittedName>
</protein>
<proteinExistence type="predicted"/>
<evidence type="ECO:0000256" key="2">
    <source>
        <dbReference type="SAM" id="Phobius"/>
    </source>
</evidence>
<evidence type="ECO:0000313" key="3">
    <source>
        <dbReference type="EMBL" id="KAF8648153.1"/>
    </source>
</evidence>
<keyword evidence="4" id="KW-1185">Reference proteome</keyword>
<feature type="region of interest" description="Disordered" evidence="1">
    <location>
        <begin position="1"/>
        <end position="116"/>
    </location>
</feature>
<feature type="compositionally biased region" description="Low complexity" evidence="1">
    <location>
        <begin position="83"/>
        <end position="94"/>
    </location>
</feature>
<keyword evidence="2" id="KW-0472">Membrane</keyword>
<feature type="transmembrane region" description="Helical" evidence="2">
    <location>
        <begin position="202"/>
        <end position="225"/>
    </location>
</feature>
<evidence type="ECO:0000313" key="4">
    <source>
        <dbReference type="Proteomes" id="UP000636709"/>
    </source>
</evidence>
<dbReference type="AlphaFoldDB" id="A0A835A0P7"/>
<dbReference type="PANTHER" id="PTHR34189">
    <property type="entry name" value="TRANSMEMBRANE PROTEIN"/>
    <property type="match status" value="1"/>
</dbReference>
<evidence type="ECO:0000256" key="1">
    <source>
        <dbReference type="SAM" id="MobiDB-lite"/>
    </source>
</evidence>
<organism evidence="3 4">
    <name type="scientific">Digitaria exilis</name>
    <dbReference type="NCBI Taxonomy" id="1010633"/>
    <lineage>
        <taxon>Eukaryota</taxon>
        <taxon>Viridiplantae</taxon>
        <taxon>Streptophyta</taxon>
        <taxon>Embryophyta</taxon>
        <taxon>Tracheophyta</taxon>
        <taxon>Spermatophyta</taxon>
        <taxon>Magnoliopsida</taxon>
        <taxon>Liliopsida</taxon>
        <taxon>Poales</taxon>
        <taxon>Poaceae</taxon>
        <taxon>PACMAD clade</taxon>
        <taxon>Panicoideae</taxon>
        <taxon>Panicodae</taxon>
        <taxon>Paniceae</taxon>
        <taxon>Anthephorinae</taxon>
        <taxon>Digitaria</taxon>
    </lineage>
</organism>
<dbReference type="Proteomes" id="UP000636709">
    <property type="component" value="Unassembled WGS sequence"/>
</dbReference>
<dbReference type="EMBL" id="JACEFO010002818">
    <property type="protein sequence ID" value="KAF8648153.1"/>
    <property type="molecule type" value="Genomic_DNA"/>
</dbReference>
<name>A0A835A0P7_9POAL</name>
<sequence>MRVHVIALDDERQAPAWGGTIASPREIGNEPNMTPSTSRLSRRGTGTARHPREAALPNADAARKAPASRRQSARGRFPPDQPPTTDTPHLTHPLSQLTGGGVHPPPPPRPSCAPRAHCQRRNPIRSAAEGDAFSRAPHPSTQPAAEVAAGRVSLLFTFRGRRSARAMRRSSSAARVAEGEAALPTYDPMSAAGRREAARTRALARAVHCIPVVLLLCAFLLWLSAAYHTHLDSPLALGILPFFPISAGP</sequence>
<dbReference type="PANTHER" id="PTHR34189:SF9">
    <property type="entry name" value="OS06G0600800 PROTEIN"/>
    <property type="match status" value="1"/>
</dbReference>
<keyword evidence="2" id="KW-0812">Transmembrane</keyword>
<accession>A0A835A0P7</accession>
<comment type="caution">
    <text evidence="3">The sequence shown here is derived from an EMBL/GenBank/DDBJ whole genome shotgun (WGS) entry which is preliminary data.</text>
</comment>